<evidence type="ECO:0000256" key="4">
    <source>
        <dbReference type="ARBA" id="ARBA00022443"/>
    </source>
</evidence>
<keyword evidence="6" id="KW-0965">Cell junction</keyword>
<dbReference type="InterPro" id="IPR001452">
    <property type="entry name" value="SH3_domain"/>
</dbReference>
<dbReference type="Pfam" id="PF07653">
    <property type="entry name" value="SH3_2"/>
    <property type="match status" value="1"/>
</dbReference>
<evidence type="ECO:0000313" key="14">
    <source>
        <dbReference type="Proteomes" id="UP000265020"/>
    </source>
</evidence>
<comment type="similarity">
    <text evidence="3">Belongs to the MAGUK family.</text>
</comment>
<keyword evidence="5" id="KW-0677">Repeat</keyword>
<evidence type="ECO:0000256" key="5">
    <source>
        <dbReference type="ARBA" id="ARBA00022737"/>
    </source>
</evidence>
<dbReference type="Gene3D" id="2.30.42.10">
    <property type="match status" value="1"/>
</dbReference>
<keyword evidence="7" id="KW-0472">Membrane</keyword>
<feature type="domain" description="PDZ" evidence="11">
    <location>
        <begin position="137"/>
        <end position="218"/>
    </location>
</feature>
<protein>
    <submittedName>
        <fullName evidence="13">MAGUK p55 scaffold protein 3a</fullName>
    </submittedName>
</protein>
<dbReference type="SMART" id="SM00072">
    <property type="entry name" value="GuKc"/>
    <property type="match status" value="1"/>
</dbReference>
<name>A0A3Q2DEN5_CYPVA</name>
<dbReference type="Pfam" id="PF00595">
    <property type="entry name" value="PDZ"/>
    <property type="match status" value="1"/>
</dbReference>
<evidence type="ECO:0000256" key="7">
    <source>
        <dbReference type="ARBA" id="ARBA00023136"/>
    </source>
</evidence>
<dbReference type="PROSITE" id="PS50002">
    <property type="entry name" value="SH3"/>
    <property type="match status" value="1"/>
</dbReference>
<evidence type="ECO:0000259" key="11">
    <source>
        <dbReference type="PROSITE" id="PS50106"/>
    </source>
</evidence>
<dbReference type="InterPro" id="IPR050716">
    <property type="entry name" value="MAGUK"/>
</dbReference>
<dbReference type="InterPro" id="IPR008144">
    <property type="entry name" value="Guanylate_kin-like_dom"/>
</dbReference>
<dbReference type="PANTHER" id="PTHR23122">
    <property type="entry name" value="MEMBRANE-ASSOCIATED GUANYLATE KINASE MAGUK"/>
    <property type="match status" value="1"/>
</dbReference>
<evidence type="ECO:0000256" key="6">
    <source>
        <dbReference type="ARBA" id="ARBA00022949"/>
    </source>
</evidence>
<reference evidence="13" key="2">
    <citation type="submission" date="2025-09" db="UniProtKB">
        <authorList>
            <consortium name="Ensembl"/>
        </authorList>
    </citation>
    <scope>IDENTIFICATION</scope>
</reference>
<dbReference type="InterPro" id="IPR014775">
    <property type="entry name" value="L27_C"/>
</dbReference>
<dbReference type="SMART" id="SM00228">
    <property type="entry name" value="PDZ"/>
    <property type="match status" value="1"/>
</dbReference>
<dbReference type="PROSITE" id="PS50106">
    <property type="entry name" value="PDZ"/>
    <property type="match status" value="1"/>
</dbReference>
<dbReference type="GeneTree" id="ENSGT00940000157190"/>
<dbReference type="AlphaFoldDB" id="A0A3Q2DEN5"/>
<dbReference type="Ensembl" id="ENSCVAT00000026032.1">
    <property type="protein sequence ID" value="ENSCVAP00000017388.1"/>
    <property type="gene ID" value="ENSCVAG00000020542.1"/>
</dbReference>
<dbReference type="FunFam" id="2.30.42.10:FF:000046">
    <property type="entry name" value="MAGUK p55 subfamily member 7"/>
    <property type="match status" value="1"/>
</dbReference>
<dbReference type="SUPFAM" id="SSF101288">
    <property type="entry name" value="L27 domain"/>
    <property type="match status" value="1"/>
</dbReference>
<dbReference type="CDD" id="cd06799">
    <property type="entry name" value="PDZ_MPP3-MPP4-MPP7-like"/>
    <property type="match status" value="1"/>
</dbReference>
<reference evidence="13" key="1">
    <citation type="submission" date="2025-08" db="UniProtKB">
        <authorList>
            <consortium name="Ensembl"/>
        </authorList>
    </citation>
    <scope>IDENTIFICATION</scope>
</reference>
<organism evidence="13 14">
    <name type="scientific">Cyprinodon variegatus</name>
    <name type="common">Sheepshead minnow</name>
    <dbReference type="NCBI Taxonomy" id="28743"/>
    <lineage>
        <taxon>Eukaryota</taxon>
        <taxon>Metazoa</taxon>
        <taxon>Chordata</taxon>
        <taxon>Craniata</taxon>
        <taxon>Vertebrata</taxon>
        <taxon>Euteleostomi</taxon>
        <taxon>Actinopterygii</taxon>
        <taxon>Neopterygii</taxon>
        <taxon>Teleostei</taxon>
        <taxon>Neoteleostei</taxon>
        <taxon>Acanthomorphata</taxon>
        <taxon>Ovalentaria</taxon>
        <taxon>Atherinomorphae</taxon>
        <taxon>Cyprinodontiformes</taxon>
        <taxon>Cyprinodontidae</taxon>
        <taxon>Cyprinodon</taxon>
    </lineage>
</organism>
<keyword evidence="4 8" id="KW-0728">SH3 domain</keyword>
<dbReference type="SUPFAM" id="SSF52540">
    <property type="entry name" value="P-loop containing nucleoside triphosphate hydrolases"/>
    <property type="match status" value="1"/>
</dbReference>
<proteinExistence type="inferred from homology"/>
<evidence type="ECO:0000256" key="2">
    <source>
        <dbReference type="ARBA" id="ARBA00004536"/>
    </source>
</evidence>
<dbReference type="Gene3D" id="1.10.287.650">
    <property type="entry name" value="L27 domain"/>
    <property type="match status" value="1"/>
</dbReference>
<dbReference type="Pfam" id="PF02828">
    <property type="entry name" value="L27"/>
    <property type="match status" value="2"/>
</dbReference>
<evidence type="ECO:0000259" key="9">
    <source>
        <dbReference type="PROSITE" id="PS50002"/>
    </source>
</evidence>
<dbReference type="GO" id="GO:0016020">
    <property type="term" value="C:membrane"/>
    <property type="evidence" value="ECO:0007669"/>
    <property type="project" value="UniProtKB-SubCell"/>
</dbReference>
<dbReference type="SUPFAM" id="SSF50156">
    <property type="entry name" value="PDZ domain-like"/>
    <property type="match status" value="1"/>
</dbReference>
<evidence type="ECO:0000256" key="1">
    <source>
        <dbReference type="ARBA" id="ARBA00004370"/>
    </source>
</evidence>
<evidence type="ECO:0000313" key="13">
    <source>
        <dbReference type="Ensembl" id="ENSCVAP00000017388.1"/>
    </source>
</evidence>
<evidence type="ECO:0000256" key="3">
    <source>
        <dbReference type="ARBA" id="ARBA00007014"/>
    </source>
</evidence>
<feature type="domain" description="SH3" evidence="9">
    <location>
        <begin position="226"/>
        <end position="296"/>
    </location>
</feature>
<comment type="subcellular location">
    <subcellularLocation>
        <location evidence="2">Cell junction</location>
        <location evidence="2">Adherens junction</location>
    </subcellularLocation>
    <subcellularLocation>
        <location evidence="1">Membrane</location>
    </subcellularLocation>
</comment>
<dbReference type="InterPro" id="IPR036034">
    <property type="entry name" value="PDZ_sf"/>
</dbReference>
<dbReference type="InterPro" id="IPR027417">
    <property type="entry name" value="P-loop_NTPase"/>
</dbReference>
<dbReference type="SMART" id="SM00569">
    <property type="entry name" value="L27"/>
    <property type="match status" value="2"/>
</dbReference>
<dbReference type="InterPro" id="IPR001478">
    <property type="entry name" value="PDZ"/>
</dbReference>
<dbReference type="InterPro" id="IPR036028">
    <property type="entry name" value="SH3-like_dom_sf"/>
</dbReference>
<dbReference type="PROSITE" id="PS51022">
    <property type="entry name" value="L27"/>
    <property type="match status" value="2"/>
</dbReference>
<dbReference type="Gene3D" id="3.40.50.300">
    <property type="entry name" value="P-loop containing nucleotide triphosphate hydrolases"/>
    <property type="match status" value="1"/>
</dbReference>
<dbReference type="Pfam" id="PF00625">
    <property type="entry name" value="Guanylate_kin"/>
    <property type="match status" value="1"/>
</dbReference>
<dbReference type="InterPro" id="IPR004172">
    <property type="entry name" value="L27_dom"/>
</dbReference>
<dbReference type="InterPro" id="IPR036892">
    <property type="entry name" value="L27_dom_sf"/>
</dbReference>
<dbReference type="InterPro" id="IPR008145">
    <property type="entry name" value="GK/Ca_channel_bsu"/>
</dbReference>
<dbReference type="SMART" id="SM00326">
    <property type="entry name" value="SH3"/>
    <property type="match status" value="1"/>
</dbReference>
<sequence>MPVLTAGTGLHETLALLTSQLRPDANHKEDMVFLKDVFSERSLGYLMKIHEKLRQYERQSPTPVLHSASSLAEDVAEELQTGPMSTEEKELLHLLMSPHLKAVLSVHDTVAQKNFDPVLPPLPDDFEEELDEESVKIVRLVKNKEPLGATIRRDETTGAVIVARIMRGGAADRSGLVHVGDELREVNGVSVIHKRPDEISQLLSQSQGSITLKIIPAIKEEDRLRESKVYVRALFDYTPLEDKATPCQEAGLPFKRGDILQVVTQDDPTWWQAKRVGDSTLRAGLIPSKQFQERRLAYRMKMGTLPNPKSPKKPAFVCCVLSTFLMFLCIHGLPAAGLRRSFRLSRKDRQGSSGECSELGETDFLTYEEVTRYQQRPNERPRLVVLIGKTEPLNPEVLLEPKKPHEKDGVEYHFVTKQHFDADALNNKFIEHGEYKENQYGTSIEAIRSVQAKNKMCIVDVQPEALKRLRTAEFKPYVIFVKPRIPESRLRRSADEDIQEMRQSAIQIDQQYGHMVDRVLIKEDSASACAELQGILERLERDSFWVPLSWVRT</sequence>
<feature type="domain" description="L27" evidence="12">
    <location>
        <begin position="6"/>
        <end position="60"/>
    </location>
</feature>
<dbReference type="PROSITE" id="PS50052">
    <property type="entry name" value="GUANYLATE_KINASE_2"/>
    <property type="match status" value="1"/>
</dbReference>
<evidence type="ECO:0000259" key="12">
    <source>
        <dbReference type="PROSITE" id="PS51022"/>
    </source>
</evidence>
<feature type="domain" description="L27" evidence="12">
    <location>
        <begin position="61"/>
        <end position="118"/>
    </location>
</feature>
<dbReference type="SUPFAM" id="SSF50044">
    <property type="entry name" value="SH3-domain"/>
    <property type="match status" value="1"/>
</dbReference>
<evidence type="ECO:0000259" key="10">
    <source>
        <dbReference type="PROSITE" id="PS50052"/>
    </source>
</evidence>
<dbReference type="FunFam" id="3.30.63.10:FF:000002">
    <property type="entry name" value="Guanylate kinase 1"/>
    <property type="match status" value="1"/>
</dbReference>
<feature type="domain" description="Guanylate kinase-like" evidence="10">
    <location>
        <begin position="400"/>
        <end position="537"/>
    </location>
</feature>
<keyword evidence="14" id="KW-1185">Reference proteome</keyword>
<dbReference type="GO" id="GO:0005912">
    <property type="term" value="C:adherens junction"/>
    <property type="evidence" value="ECO:0007669"/>
    <property type="project" value="UniProtKB-SubCell"/>
</dbReference>
<accession>A0A3Q2DEN5</accession>
<evidence type="ECO:0000256" key="8">
    <source>
        <dbReference type="PROSITE-ProRule" id="PRU00192"/>
    </source>
</evidence>
<dbReference type="Gene3D" id="2.30.30.40">
    <property type="entry name" value="SH3 Domains"/>
    <property type="match status" value="1"/>
</dbReference>
<dbReference type="Proteomes" id="UP000265020">
    <property type="component" value="Unassembled WGS sequence"/>
</dbReference>